<dbReference type="EMBL" id="BLQM01000258">
    <property type="protein sequence ID" value="GMH78900.1"/>
    <property type="molecule type" value="Genomic_DNA"/>
</dbReference>
<keyword evidence="1" id="KW-0472">Membrane</keyword>
<feature type="transmembrane region" description="Helical" evidence="1">
    <location>
        <begin position="12"/>
        <end position="34"/>
    </location>
</feature>
<dbReference type="AlphaFoldDB" id="A0A9W7AZN5"/>
<feature type="transmembrane region" description="Helical" evidence="1">
    <location>
        <begin position="115"/>
        <end position="136"/>
    </location>
</feature>
<keyword evidence="1" id="KW-0812">Transmembrane</keyword>
<dbReference type="Proteomes" id="UP001162640">
    <property type="component" value="Unassembled WGS sequence"/>
</dbReference>
<accession>A0A9W7AZN5</accession>
<organism evidence="2 3">
    <name type="scientific">Triparma laevis f. inornata</name>
    <dbReference type="NCBI Taxonomy" id="1714386"/>
    <lineage>
        <taxon>Eukaryota</taxon>
        <taxon>Sar</taxon>
        <taxon>Stramenopiles</taxon>
        <taxon>Ochrophyta</taxon>
        <taxon>Bolidophyceae</taxon>
        <taxon>Parmales</taxon>
        <taxon>Triparmaceae</taxon>
        <taxon>Triparma</taxon>
    </lineage>
</organism>
<evidence type="ECO:0000313" key="3">
    <source>
        <dbReference type="Proteomes" id="UP001162640"/>
    </source>
</evidence>
<evidence type="ECO:0000313" key="2">
    <source>
        <dbReference type="EMBL" id="GMH78900.1"/>
    </source>
</evidence>
<name>A0A9W7AZN5_9STRA</name>
<comment type="caution">
    <text evidence="2">The sequence shown here is derived from an EMBL/GenBank/DDBJ whole genome shotgun (WGS) entry which is preliminary data.</text>
</comment>
<proteinExistence type="predicted"/>
<protein>
    <submittedName>
        <fullName evidence="2">Uncharacterized protein</fullName>
    </submittedName>
</protein>
<reference evidence="3" key="1">
    <citation type="journal article" date="2023" name="Commun. Biol.">
        <title>Genome analysis of Parmales, the sister group of diatoms, reveals the evolutionary specialization of diatoms from phago-mixotrophs to photoautotrophs.</title>
        <authorList>
            <person name="Ban H."/>
            <person name="Sato S."/>
            <person name="Yoshikawa S."/>
            <person name="Yamada K."/>
            <person name="Nakamura Y."/>
            <person name="Ichinomiya M."/>
            <person name="Sato N."/>
            <person name="Blanc-Mathieu R."/>
            <person name="Endo H."/>
            <person name="Kuwata A."/>
            <person name="Ogata H."/>
        </authorList>
    </citation>
    <scope>NUCLEOTIDE SEQUENCE [LARGE SCALE GENOMIC DNA]</scope>
</reference>
<sequence>MILTYYSTDENGFANASLISLLANIIIQIAFVFVQNRNHTSKGRLFKEIMYVLSFSKPSVDTYRVVIGAEIEVGAVTDPKREMMYVKAIELFTEAIPGALIQTYVFLVGSNQTSAAVLSLIVSVFTAAFTATSISYDLDVDKLKRMQTP</sequence>
<keyword evidence="1" id="KW-1133">Transmembrane helix</keyword>
<evidence type="ECO:0000256" key="1">
    <source>
        <dbReference type="SAM" id="Phobius"/>
    </source>
</evidence>
<gene>
    <name evidence="2" type="ORF">TL16_g07970</name>
</gene>